<proteinExistence type="predicted"/>
<name>A0ACB8W928_9TELE</name>
<dbReference type="Proteomes" id="UP000831701">
    <property type="component" value="Chromosome 13"/>
</dbReference>
<evidence type="ECO:0000313" key="2">
    <source>
        <dbReference type="Proteomes" id="UP000831701"/>
    </source>
</evidence>
<sequence length="94" mass="10145">MVMALGTDQKNEIMDTSSLEEAAEVVQASDQGVSFLWRFSGHVQQVRNPRAAPEHAGGITYLIWFGNASGSPRRSCNVAGERDVCATLLSLLPP</sequence>
<evidence type="ECO:0000313" key="1">
    <source>
        <dbReference type="EMBL" id="KAI3364221.1"/>
    </source>
</evidence>
<keyword evidence="2" id="KW-1185">Reference proteome</keyword>
<accession>A0ACB8W928</accession>
<reference evidence="1" key="1">
    <citation type="submission" date="2022-04" db="EMBL/GenBank/DDBJ databases">
        <title>Jade perch genome.</title>
        <authorList>
            <person name="Chao B."/>
        </authorList>
    </citation>
    <scope>NUCLEOTIDE SEQUENCE</scope>
    <source>
        <strain evidence="1">CB-2022</strain>
    </source>
</reference>
<organism evidence="1 2">
    <name type="scientific">Scortum barcoo</name>
    <name type="common">barcoo grunter</name>
    <dbReference type="NCBI Taxonomy" id="214431"/>
    <lineage>
        <taxon>Eukaryota</taxon>
        <taxon>Metazoa</taxon>
        <taxon>Chordata</taxon>
        <taxon>Craniata</taxon>
        <taxon>Vertebrata</taxon>
        <taxon>Euteleostomi</taxon>
        <taxon>Actinopterygii</taxon>
        <taxon>Neopterygii</taxon>
        <taxon>Teleostei</taxon>
        <taxon>Neoteleostei</taxon>
        <taxon>Acanthomorphata</taxon>
        <taxon>Eupercaria</taxon>
        <taxon>Centrarchiformes</taxon>
        <taxon>Terapontoidei</taxon>
        <taxon>Terapontidae</taxon>
        <taxon>Scortum</taxon>
    </lineage>
</organism>
<comment type="caution">
    <text evidence="1">The sequence shown here is derived from an EMBL/GenBank/DDBJ whole genome shotgun (WGS) entry which is preliminary data.</text>
</comment>
<gene>
    <name evidence="1" type="ORF">L3Q82_011021</name>
</gene>
<dbReference type="EMBL" id="CM041543">
    <property type="protein sequence ID" value="KAI3364221.1"/>
    <property type="molecule type" value="Genomic_DNA"/>
</dbReference>
<protein>
    <submittedName>
        <fullName evidence="1">Uncharacterized protein</fullName>
    </submittedName>
</protein>